<organism evidence="4 5">
    <name type="scientific">Lachancea fermentati</name>
    <name type="common">Zygosaccharomyces fermentati</name>
    <dbReference type="NCBI Taxonomy" id="4955"/>
    <lineage>
        <taxon>Eukaryota</taxon>
        <taxon>Fungi</taxon>
        <taxon>Dikarya</taxon>
        <taxon>Ascomycota</taxon>
        <taxon>Saccharomycotina</taxon>
        <taxon>Saccharomycetes</taxon>
        <taxon>Saccharomycetales</taxon>
        <taxon>Saccharomycetaceae</taxon>
        <taxon>Lachancea</taxon>
    </lineage>
</organism>
<dbReference type="PANTHER" id="PTHR11937">
    <property type="entry name" value="ACTIN"/>
    <property type="match status" value="1"/>
</dbReference>
<reference evidence="5" key="1">
    <citation type="submission" date="2016-03" db="EMBL/GenBank/DDBJ databases">
        <authorList>
            <person name="Devillers H."/>
        </authorList>
    </citation>
    <scope>NUCLEOTIDE SEQUENCE [LARGE SCALE GENOMIC DNA]</scope>
</reference>
<dbReference type="OMA" id="YPFTEHV"/>
<proteinExistence type="inferred from homology"/>
<keyword evidence="2" id="KW-0175">Coiled coil</keyword>
<evidence type="ECO:0000256" key="3">
    <source>
        <dbReference type="SAM" id="MobiDB-lite"/>
    </source>
</evidence>
<gene>
    <name evidence="4" type="ORF">LAFE_0E11870G</name>
</gene>
<evidence type="ECO:0000313" key="5">
    <source>
        <dbReference type="Proteomes" id="UP000190831"/>
    </source>
</evidence>
<comment type="similarity">
    <text evidence="1">Belongs to the actin family.</text>
</comment>
<dbReference type="Pfam" id="PF00022">
    <property type="entry name" value="Actin"/>
    <property type="match status" value="2"/>
</dbReference>
<protein>
    <submittedName>
        <fullName evidence="4">LAFE_0E11870g1_1</fullName>
    </submittedName>
</protein>
<dbReference type="EMBL" id="LT598488">
    <property type="protein sequence ID" value="SCW01997.1"/>
    <property type="molecule type" value="Genomic_DNA"/>
</dbReference>
<sequence length="755" mass="87869">METTTNLLMTSRDSSLPPLKVHSLIEPDYNENPEPFDDPSTYQPDVPIAIDFGSSEVRAGYGNRSDPSHIFPNRLTRYRDRKINRTFTFVGNDTNLEQSLRTQSRSPYDGPIISNWDYVEDILEYTFHHLSVQGHNGISNPIILSEKLATLQSQRENWYQLLFECYGIPQVTFGIDALFSFYANNEPRSSGLVINSGNEDTTIIPVIDGKGIVSEAKRINWGGRQSTDYLSSLLALKYPYFPSKPTTNQFQNLYQDFCHFSSNYDEEIDRILSLEALETENVVIEAPFTEVFQPEKSEEELRIQAEKRKETGKRLQEQARQRRLEKLIQKEEEYGYYTKLKEQLKDQNKKTILSTLQGAGFDDEQDFKKYLNSLEKSLKRARILDVGDIEENEQTETKFDLVDVPDEQLNDEQIKEKRRQRLMKANFEARQRAKEEKLKKQQEEEAAKLRDENWRKEDLAGWVKDKRNKWSSLIKARKEKLKMKEDMKDRKSQIAQKRMKNIATLAEERSRSGTKRSRQQATVDNDPNDTFGANDEDWLVYNDISQNPEALDQLLEEEYKDIVEIEKALLEYDPNFTDEDTLDAQYDWRNSTLHLFLRGPRPHDSEDIHEQHQMHLNVERIRVPEVIFQPTMGGLDQAGIVEICETILLKKFGSSRRELSTTCQKFANNILLTGGNMRIPGIRERIVREFTEILPVGTRLNVRMAKDCAVDAWRGMAKLSQNQNQYEGTYVTRKDYEEYGPDYIKEHSLGNCAFL</sequence>
<keyword evidence="5" id="KW-1185">Reference proteome</keyword>
<dbReference type="Gene3D" id="3.30.420.40">
    <property type="match status" value="4"/>
</dbReference>
<dbReference type="InterPro" id="IPR043129">
    <property type="entry name" value="ATPase_NBD"/>
</dbReference>
<dbReference type="FunFam" id="3.30.420.40:FF:000058">
    <property type="entry name" value="Putative actin-related protein 5"/>
    <property type="match status" value="1"/>
</dbReference>
<dbReference type="Proteomes" id="UP000190831">
    <property type="component" value="Chromosome E"/>
</dbReference>
<evidence type="ECO:0000256" key="1">
    <source>
        <dbReference type="RuleBase" id="RU000487"/>
    </source>
</evidence>
<name>A0A1G4MDN5_LACFM</name>
<dbReference type="STRING" id="4955.A0A1G4MDN5"/>
<dbReference type="SMART" id="SM00268">
    <property type="entry name" value="ACTIN"/>
    <property type="match status" value="1"/>
</dbReference>
<dbReference type="OrthoDB" id="7340501at2759"/>
<accession>A0A1G4MDN5</accession>
<feature type="coiled-coil region" evidence="2">
    <location>
        <begin position="424"/>
        <end position="459"/>
    </location>
</feature>
<dbReference type="InterPro" id="IPR004000">
    <property type="entry name" value="Actin"/>
</dbReference>
<evidence type="ECO:0000313" key="4">
    <source>
        <dbReference type="EMBL" id="SCW01997.1"/>
    </source>
</evidence>
<dbReference type="Gene3D" id="3.90.640.10">
    <property type="entry name" value="Actin, Chain A, domain 4"/>
    <property type="match status" value="2"/>
</dbReference>
<dbReference type="SUPFAM" id="SSF53067">
    <property type="entry name" value="Actin-like ATPase domain"/>
    <property type="match status" value="2"/>
</dbReference>
<dbReference type="CDD" id="cd10211">
    <property type="entry name" value="ASKHA_NBD_Arp5"/>
    <property type="match status" value="1"/>
</dbReference>
<dbReference type="AlphaFoldDB" id="A0A1G4MDN5"/>
<evidence type="ECO:0000256" key="2">
    <source>
        <dbReference type="SAM" id="Coils"/>
    </source>
</evidence>
<feature type="region of interest" description="Disordered" evidence="3">
    <location>
        <begin position="506"/>
        <end position="531"/>
    </location>
</feature>